<keyword evidence="1" id="KW-0805">Transcription regulation</keyword>
<dbReference type="InterPro" id="IPR012318">
    <property type="entry name" value="HTH_CRP"/>
</dbReference>
<dbReference type="EMBL" id="MGFS01000007">
    <property type="protein sequence ID" value="OGM11893.1"/>
    <property type="molecule type" value="Genomic_DNA"/>
</dbReference>
<accession>A0A1F7XAA5</accession>
<dbReference type="Proteomes" id="UP000177053">
    <property type="component" value="Unassembled WGS sequence"/>
</dbReference>
<dbReference type="InterPro" id="IPR000595">
    <property type="entry name" value="cNMP-bd_dom"/>
</dbReference>
<dbReference type="GO" id="GO:0003677">
    <property type="term" value="F:DNA binding"/>
    <property type="evidence" value="ECO:0007669"/>
    <property type="project" value="UniProtKB-KW"/>
</dbReference>
<dbReference type="Pfam" id="PF00027">
    <property type="entry name" value="cNMP_binding"/>
    <property type="match status" value="1"/>
</dbReference>
<dbReference type="InterPro" id="IPR036388">
    <property type="entry name" value="WH-like_DNA-bd_sf"/>
</dbReference>
<reference evidence="5 6" key="1">
    <citation type="journal article" date="2016" name="Nat. Commun.">
        <title>Thousands of microbial genomes shed light on interconnected biogeochemical processes in an aquifer system.</title>
        <authorList>
            <person name="Anantharaman K."/>
            <person name="Brown C.T."/>
            <person name="Hug L.A."/>
            <person name="Sharon I."/>
            <person name="Castelle C.J."/>
            <person name="Probst A.J."/>
            <person name="Thomas B.C."/>
            <person name="Singh A."/>
            <person name="Wilkins M.J."/>
            <person name="Karaoz U."/>
            <person name="Brodie E.L."/>
            <person name="Williams K.H."/>
            <person name="Hubbard S.S."/>
            <person name="Banfield J.F."/>
        </authorList>
    </citation>
    <scope>NUCLEOTIDE SEQUENCE [LARGE SCALE GENOMIC DNA]</scope>
</reference>
<dbReference type="CDD" id="cd00092">
    <property type="entry name" value="HTH_CRP"/>
    <property type="match status" value="1"/>
</dbReference>
<keyword evidence="2" id="KW-0238">DNA-binding</keyword>
<name>A0A1F7XAA5_9BACT</name>
<dbReference type="AlphaFoldDB" id="A0A1F7XAA5"/>
<dbReference type="SMART" id="SM00419">
    <property type="entry name" value="HTH_CRP"/>
    <property type="match status" value="1"/>
</dbReference>
<dbReference type="PROSITE" id="PS51063">
    <property type="entry name" value="HTH_CRP_2"/>
    <property type="match status" value="1"/>
</dbReference>
<dbReference type="InterPro" id="IPR018490">
    <property type="entry name" value="cNMP-bd_dom_sf"/>
</dbReference>
<dbReference type="Gene3D" id="1.10.10.10">
    <property type="entry name" value="Winged helix-like DNA-binding domain superfamily/Winged helix DNA-binding domain"/>
    <property type="match status" value="1"/>
</dbReference>
<evidence type="ECO:0000313" key="6">
    <source>
        <dbReference type="Proteomes" id="UP000177053"/>
    </source>
</evidence>
<dbReference type="SUPFAM" id="SSF51206">
    <property type="entry name" value="cAMP-binding domain-like"/>
    <property type="match status" value="1"/>
</dbReference>
<dbReference type="SUPFAM" id="SSF46785">
    <property type="entry name" value="Winged helix' DNA-binding domain"/>
    <property type="match status" value="1"/>
</dbReference>
<dbReference type="InterPro" id="IPR036390">
    <property type="entry name" value="WH_DNA-bd_sf"/>
</dbReference>
<dbReference type="PRINTS" id="PR00034">
    <property type="entry name" value="HTHCRP"/>
</dbReference>
<dbReference type="CDD" id="cd00038">
    <property type="entry name" value="CAP_ED"/>
    <property type="match status" value="1"/>
</dbReference>
<keyword evidence="3" id="KW-0804">Transcription</keyword>
<evidence type="ECO:0000259" key="4">
    <source>
        <dbReference type="PROSITE" id="PS51063"/>
    </source>
</evidence>
<gene>
    <name evidence="5" type="ORF">A2Z22_01525</name>
</gene>
<organism evidence="5 6">
    <name type="scientific">Candidatus Woesebacteria bacterium RBG_16_34_12</name>
    <dbReference type="NCBI Taxonomy" id="1802480"/>
    <lineage>
        <taxon>Bacteria</taxon>
        <taxon>Candidatus Woeseibacteriota</taxon>
    </lineage>
</organism>
<evidence type="ECO:0000256" key="2">
    <source>
        <dbReference type="ARBA" id="ARBA00023125"/>
    </source>
</evidence>
<protein>
    <recommendedName>
        <fullName evidence="4">HTH crp-type domain-containing protein</fullName>
    </recommendedName>
</protein>
<dbReference type="GO" id="GO:0006355">
    <property type="term" value="P:regulation of DNA-templated transcription"/>
    <property type="evidence" value="ECO:0007669"/>
    <property type="project" value="InterPro"/>
</dbReference>
<sequence>MNVKNKIEKFFSQYKEYQFPKKYEILGPNEQVFYIYFIKEGFVRSYSISEEGSEITLNIYKSGSFFPFTLALSDKINPHFYESLTKIEVYKAPYKDVLKFVKDDCQVLFDLTKRLSSGLEGFVLRTQFLLRTNAVQKTASDLYLLAKRFGKNLKSGDIIIELPLTHQEIANLTGLARETTSVILKKMEKEGIIGRKGKYWIIKNIKELKQKSLIYIEDKALPLSY</sequence>
<dbReference type="Gene3D" id="2.60.120.10">
    <property type="entry name" value="Jelly Rolls"/>
    <property type="match status" value="1"/>
</dbReference>
<dbReference type="Pfam" id="PF13545">
    <property type="entry name" value="HTH_Crp_2"/>
    <property type="match status" value="1"/>
</dbReference>
<feature type="domain" description="HTH crp-type" evidence="4">
    <location>
        <begin position="132"/>
        <end position="206"/>
    </location>
</feature>
<dbReference type="InterPro" id="IPR014710">
    <property type="entry name" value="RmlC-like_jellyroll"/>
</dbReference>
<evidence type="ECO:0000256" key="3">
    <source>
        <dbReference type="ARBA" id="ARBA00023163"/>
    </source>
</evidence>
<evidence type="ECO:0000256" key="1">
    <source>
        <dbReference type="ARBA" id="ARBA00023015"/>
    </source>
</evidence>
<evidence type="ECO:0000313" key="5">
    <source>
        <dbReference type="EMBL" id="OGM11893.1"/>
    </source>
</evidence>
<comment type="caution">
    <text evidence="5">The sequence shown here is derived from an EMBL/GenBank/DDBJ whole genome shotgun (WGS) entry which is preliminary data.</text>
</comment>
<proteinExistence type="predicted"/>